<reference evidence="3" key="1">
    <citation type="submission" date="2023-03" db="EMBL/GenBank/DDBJ databases">
        <title>Massive genome expansion in bonnet fungi (Mycena s.s.) driven by repeated elements and novel gene families across ecological guilds.</title>
        <authorList>
            <consortium name="Lawrence Berkeley National Laboratory"/>
            <person name="Harder C.B."/>
            <person name="Miyauchi S."/>
            <person name="Viragh M."/>
            <person name="Kuo A."/>
            <person name="Thoen E."/>
            <person name="Andreopoulos B."/>
            <person name="Lu D."/>
            <person name="Skrede I."/>
            <person name="Drula E."/>
            <person name="Henrissat B."/>
            <person name="Morin E."/>
            <person name="Kohler A."/>
            <person name="Barry K."/>
            <person name="LaButti K."/>
            <person name="Morin E."/>
            <person name="Salamov A."/>
            <person name="Lipzen A."/>
            <person name="Mereny Z."/>
            <person name="Hegedus B."/>
            <person name="Baldrian P."/>
            <person name="Stursova M."/>
            <person name="Weitz H."/>
            <person name="Taylor A."/>
            <person name="Grigoriev I.V."/>
            <person name="Nagy L.G."/>
            <person name="Martin F."/>
            <person name="Kauserud H."/>
        </authorList>
    </citation>
    <scope>NUCLEOTIDE SEQUENCE</scope>
    <source>
        <strain evidence="3">CBHHK182m</strain>
    </source>
</reference>
<comment type="caution">
    <text evidence="3">The sequence shown here is derived from an EMBL/GenBank/DDBJ whole genome shotgun (WGS) entry which is preliminary data.</text>
</comment>
<keyword evidence="1" id="KW-1133">Transmembrane helix</keyword>
<evidence type="ECO:0000259" key="2">
    <source>
        <dbReference type="Pfam" id="PF20152"/>
    </source>
</evidence>
<feature type="transmembrane region" description="Helical" evidence="1">
    <location>
        <begin position="212"/>
        <end position="235"/>
    </location>
</feature>
<dbReference type="InterPro" id="IPR045339">
    <property type="entry name" value="DUF6534"/>
</dbReference>
<proteinExistence type="predicted"/>
<keyword evidence="4" id="KW-1185">Reference proteome</keyword>
<sequence>MRQCLSSIFFYDPSPSPWKKSSRHLTVGSVPGDINLRLWILALKLQSLMAPLVIPGVNVPLLTGPMVLGFMWSFGLYGMLVVQVYIYSLLSPKDRIEIKWLVWVMFFLESVFMFFQMIAAWLLFGSGWGDVDRLFGFNWSWLPLVLLNGLLAGIAQGFYTWRIWQLMNRAIWLPLLIICVIILQMAATFYFGIKIHVMGESIEAVYSVSREITLWLSADLVADNLITISLVTILSRRKSKTLFSQTAGMINRLIRFSIETGAVTSIGAIMELTLWLTCNEWNFHFILFLILGRLYSNVLMATLNARAPLLQAGGTDVGSGGGPLHIRTSFWNDGGDSPKLAGLKFAHKSKSTGAGSTTVDNNTDVVVMTHFESTAEDIGHKKGGNEVHAL</sequence>
<keyword evidence="1" id="KW-0472">Membrane</keyword>
<dbReference type="Proteomes" id="UP001215598">
    <property type="component" value="Unassembled WGS sequence"/>
</dbReference>
<gene>
    <name evidence="3" type="ORF">B0H16DRAFT_1696796</name>
</gene>
<dbReference type="Pfam" id="PF20152">
    <property type="entry name" value="DUF6534"/>
    <property type="match status" value="1"/>
</dbReference>
<feature type="transmembrane region" description="Helical" evidence="1">
    <location>
        <begin position="69"/>
        <end position="88"/>
    </location>
</feature>
<feature type="transmembrane region" description="Helical" evidence="1">
    <location>
        <begin position="283"/>
        <end position="303"/>
    </location>
</feature>
<evidence type="ECO:0000313" key="4">
    <source>
        <dbReference type="Proteomes" id="UP001215598"/>
    </source>
</evidence>
<feature type="transmembrane region" description="Helical" evidence="1">
    <location>
        <begin position="256"/>
        <end position="277"/>
    </location>
</feature>
<feature type="transmembrane region" description="Helical" evidence="1">
    <location>
        <begin position="171"/>
        <end position="192"/>
    </location>
</feature>
<feature type="transmembrane region" description="Helical" evidence="1">
    <location>
        <begin position="100"/>
        <end position="124"/>
    </location>
</feature>
<organism evidence="3 4">
    <name type="scientific">Mycena metata</name>
    <dbReference type="NCBI Taxonomy" id="1033252"/>
    <lineage>
        <taxon>Eukaryota</taxon>
        <taxon>Fungi</taxon>
        <taxon>Dikarya</taxon>
        <taxon>Basidiomycota</taxon>
        <taxon>Agaricomycotina</taxon>
        <taxon>Agaricomycetes</taxon>
        <taxon>Agaricomycetidae</taxon>
        <taxon>Agaricales</taxon>
        <taxon>Marasmiineae</taxon>
        <taxon>Mycenaceae</taxon>
        <taxon>Mycena</taxon>
    </lineage>
</organism>
<dbReference type="EMBL" id="JARKIB010000155">
    <property type="protein sequence ID" value="KAJ7731064.1"/>
    <property type="molecule type" value="Genomic_DNA"/>
</dbReference>
<feature type="transmembrane region" description="Helical" evidence="1">
    <location>
        <begin position="139"/>
        <end position="159"/>
    </location>
</feature>
<evidence type="ECO:0000313" key="3">
    <source>
        <dbReference type="EMBL" id="KAJ7731064.1"/>
    </source>
</evidence>
<protein>
    <recommendedName>
        <fullName evidence="2">DUF6534 domain-containing protein</fullName>
    </recommendedName>
</protein>
<accession>A0AAD7I095</accession>
<keyword evidence="1" id="KW-0812">Transmembrane</keyword>
<name>A0AAD7I095_9AGAR</name>
<evidence type="ECO:0000256" key="1">
    <source>
        <dbReference type="SAM" id="Phobius"/>
    </source>
</evidence>
<dbReference type="PANTHER" id="PTHR40465">
    <property type="entry name" value="CHROMOSOME 1, WHOLE GENOME SHOTGUN SEQUENCE"/>
    <property type="match status" value="1"/>
</dbReference>
<feature type="domain" description="DUF6534" evidence="2">
    <location>
        <begin position="220"/>
        <end position="307"/>
    </location>
</feature>
<dbReference type="AlphaFoldDB" id="A0AAD7I095"/>
<dbReference type="PANTHER" id="PTHR40465:SF1">
    <property type="entry name" value="DUF6534 DOMAIN-CONTAINING PROTEIN"/>
    <property type="match status" value="1"/>
</dbReference>